<keyword evidence="1" id="KW-0732">Signal</keyword>
<proteinExistence type="predicted"/>
<dbReference type="OrthoDB" id="938897at2"/>
<sequence>MRYQPFSILFFLMLTSFASMAQTRELPNTTVSLQNMEDFRPAAANWQLAGDIYYDLRKAGRGKIQQGTGVLVNDPSARNMDNLFTNMEHGDIELELDFMMDKGSNAGVYLQGRYEVQLFDSWGVQNPTAADCGAIYERWDETRLGDRKGYEGHPPAVNVSKAPGLWQHYKIVFRAPRFNAQGQKTENAVFVQVIHNGVTIHENVEVTGPTRAAAFQDEQPLGPLMIQGDHGRVAIRNISYKSFGTEPVTLTGLTLKAFEGDVDDVAAFDTQTPVKETDIRALAHQGSGTRDKFGGKINGIIQIPRTGEYLFTLKLDWIPEDNNYPERPNGAGELAIGGERVIAIDGEHGTATAMVQLEAGEHPVELSYLKKFGYWYAQSNDFTLSVEGSGVPYTTLNTPLRAADPVGAIMVLAEEEPVMLRSFIEHKGIKRTHTISVGEPGNANYTIDLGTGDFLQFWRGNFLETTLMWHERGEPQLGVPMGSVVELAGNPTLAFLSDANTAWPDSNTAYNYVGYEVDKNGRPSFKYALGGASVREAFEVIEGGRKLAHSLAVVPGQEQEELWCRVAEGSEITKLPNGLYAINDKEYLIELPRRARPVIRNTAENRKELLLPVKARRGIATAQYNIVW</sequence>
<keyword evidence="4" id="KW-1185">Reference proteome</keyword>
<reference evidence="4" key="1">
    <citation type="submission" date="2018-08" db="EMBL/GenBank/DDBJ databases">
        <authorList>
            <person name="Liu Z.-W."/>
            <person name="Du Z.-J."/>
        </authorList>
    </citation>
    <scope>NUCLEOTIDE SEQUENCE [LARGE SCALE GENOMIC DNA]</scope>
    <source>
        <strain evidence="4">H4X</strain>
    </source>
</reference>
<dbReference type="EMBL" id="QRGR01000023">
    <property type="protein sequence ID" value="RDV13492.1"/>
    <property type="molecule type" value="Genomic_DNA"/>
</dbReference>
<dbReference type="Pfam" id="PF06439">
    <property type="entry name" value="3keto-disac_hyd"/>
    <property type="match status" value="1"/>
</dbReference>
<evidence type="ECO:0000313" key="3">
    <source>
        <dbReference type="EMBL" id="RDV13492.1"/>
    </source>
</evidence>
<evidence type="ECO:0000313" key="4">
    <source>
        <dbReference type="Proteomes" id="UP000256708"/>
    </source>
</evidence>
<evidence type="ECO:0000256" key="1">
    <source>
        <dbReference type="SAM" id="SignalP"/>
    </source>
</evidence>
<gene>
    <name evidence="3" type="ORF">DXT99_19265</name>
</gene>
<accession>A0A3D8L922</accession>
<dbReference type="Gene3D" id="2.60.120.560">
    <property type="entry name" value="Exo-inulinase, domain 1"/>
    <property type="match status" value="1"/>
</dbReference>
<dbReference type="Proteomes" id="UP000256708">
    <property type="component" value="Unassembled WGS sequence"/>
</dbReference>
<dbReference type="AlphaFoldDB" id="A0A3D8L922"/>
<feature type="signal peptide" evidence="1">
    <location>
        <begin position="1"/>
        <end position="21"/>
    </location>
</feature>
<dbReference type="GO" id="GO:0016787">
    <property type="term" value="F:hydrolase activity"/>
    <property type="evidence" value="ECO:0007669"/>
    <property type="project" value="InterPro"/>
</dbReference>
<organism evidence="3 4">
    <name type="scientific">Pontibacter diazotrophicus</name>
    <dbReference type="NCBI Taxonomy" id="1400979"/>
    <lineage>
        <taxon>Bacteria</taxon>
        <taxon>Pseudomonadati</taxon>
        <taxon>Bacteroidota</taxon>
        <taxon>Cytophagia</taxon>
        <taxon>Cytophagales</taxon>
        <taxon>Hymenobacteraceae</taxon>
        <taxon>Pontibacter</taxon>
    </lineage>
</organism>
<feature type="chain" id="PRO_5017665554" evidence="1">
    <location>
        <begin position="22"/>
        <end position="628"/>
    </location>
</feature>
<dbReference type="RefSeq" id="WP_115567215.1">
    <property type="nucleotide sequence ID" value="NZ_QRGR01000023.1"/>
</dbReference>
<protein>
    <submittedName>
        <fullName evidence="3">DUF1080 domain-containing protein</fullName>
    </submittedName>
</protein>
<comment type="caution">
    <text evidence="3">The sequence shown here is derived from an EMBL/GenBank/DDBJ whole genome shotgun (WGS) entry which is preliminary data.</text>
</comment>
<dbReference type="InterPro" id="IPR010496">
    <property type="entry name" value="AL/BT2_dom"/>
</dbReference>
<evidence type="ECO:0000259" key="2">
    <source>
        <dbReference type="Pfam" id="PF06439"/>
    </source>
</evidence>
<name>A0A3D8L922_9BACT</name>
<feature type="domain" description="3-keto-alpha-glucoside-1,2-lyase/3-keto-2-hydroxy-glucal hydratase" evidence="2">
    <location>
        <begin position="63"/>
        <end position="239"/>
    </location>
</feature>